<dbReference type="Pfam" id="PF13531">
    <property type="entry name" value="SBP_bac_11"/>
    <property type="match status" value="1"/>
</dbReference>
<dbReference type="RefSeq" id="WP_093507590.1">
    <property type="nucleotide sequence ID" value="NZ_BSSG01000015.1"/>
</dbReference>
<keyword evidence="10" id="KW-1185">Reference proteome</keyword>
<name>A0A1I1ZJ57_PSEOC</name>
<feature type="chain" id="PRO_5017227300" evidence="8">
    <location>
        <begin position="25"/>
        <end position="252"/>
    </location>
</feature>
<keyword evidence="4 8" id="KW-0732">Signal</keyword>
<accession>A0A1I1ZJ57</accession>
<dbReference type="PANTHER" id="PTHR30632">
    <property type="entry name" value="MOLYBDATE-BINDING PERIPLASMIC PROTEIN"/>
    <property type="match status" value="1"/>
</dbReference>
<evidence type="ECO:0000256" key="8">
    <source>
        <dbReference type="SAM" id="SignalP"/>
    </source>
</evidence>
<protein>
    <submittedName>
        <fullName evidence="9">Molybdate transport system substrate-binding protein</fullName>
    </submittedName>
</protein>
<evidence type="ECO:0000256" key="5">
    <source>
        <dbReference type="ARBA" id="ARBA00023245"/>
    </source>
</evidence>
<evidence type="ECO:0000256" key="3">
    <source>
        <dbReference type="ARBA" id="ARBA00022723"/>
    </source>
</evidence>
<dbReference type="Proteomes" id="UP000243950">
    <property type="component" value="Unassembled WGS sequence"/>
</dbReference>
<dbReference type="PIRSF" id="PIRSF004846">
    <property type="entry name" value="ModA"/>
    <property type="match status" value="1"/>
</dbReference>
<evidence type="ECO:0000256" key="4">
    <source>
        <dbReference type="ARBA" id="ARBA00022729"/>
    </source>
</evidence>
<dbReference type="InterPro" id="IPR044084">
    <property type="entry name" value="AvModA-like_subst-bd"/>
</dbReference>
<dbReference type="InterPro" id="IPR005950">
    <property type="entry name" value="ModA"/>
</dbReference>
<comment type="subunit">
    <text evidence="6">The complex is composed of two ATP-binding proteins (ModC), two transmembrane proteins (ModB) and a solute-binding protein (ModA).</text>
</comment>
<dbReference type="GO" id="GO:0046872">
    <property type="term" value="F:metal ion binding"/>
    <property type="evidence" value="ECO:0007669"/>
    <property type="project" value="UniProtKB-KW"/>
</dbReference>
<proteinExistence type="inferred from homology"/>
<keyword evidence="3 7" id="KW-0479">Metal-binding</keyword>
<evidence type="ECO:0000313" key="9">
    <source>
        <dbReference type="EMBL" id="SFE31741.1"/>
    </source>
</evidence>
<evidence type="ECO:0000313" key="10">
    <source>
        <dbReference type="Proteomes" id="UP000243950"/>
    </source>
</evidence>
<evidence type="ECO:0000256" key="6">
    <source>
        <dbReference type="ARBA" id="ARBA00062515"/>
    </source>
</evidence>
<gene>
    <name evidence="9" type="ORF">SAMN05216372_11546</name>
</gene>
<feature type="binding site" evidence="7">
    <location>
        <position position="169"/>
    </location>
    <ligand>
        <name>molybdate</name>
        <dbReference type="ChEBI" id="CHEBI:36264"/>
    </ligand>
</feature>
<dbReference type="PANTHER" id="PTHR30632:SF14">
    <property type="entry name" value="TUNGSTATE_MOLYBDATE_CHROMATE-BINDING PROTEIN MODA"/>
    <property type="match status" value="1"/>
</dbReference>
<reference evidence="10" key="1">
    <citation type="submission" date="2016-10" db="EMBL/GenBank/DDBJ databases">
        <authorList>
            <person name="Varghese N."/>
            <person name="Submissions S."/>
        </authorList>
    </citation>
    <scope>NUCLEOTIDE SEQUENCE [LARGE SCALE GENOMIC DNA]</scope>
    <source>
        <strain evidence="10">JCM 2783</strain>
    </source>
</reference>
<dbReference type="CDD" id="cd13539">
    <property type="entry name" value="PBP2_AvModA"/>
    <property type="match status" value="1"/>
</dbReference>
<dbReference type="FunFam" id="3.40.190.10:FF:000035">
    <property type="entry name" value="Molybdate ABC transporter substrate-binding protein"/>
    <property type="match status" value="1"/>
</dbReference>
<keyword evidence="2 7" id="KW-0500">Molybdenum</keyword>
<dbReference type="AlphaFoldDB" id="A0A1I1ZJ57"/>
<dbReference type="NCBIfam" id="TIGR01256">
    <property type="entry name" value="modA"/>
    <property type="match status" value="1"/>
</dbReference>
<dbReference type="GO" id="GO:0030973">
    <property type="term" value="F:molybdate ion binding"/>
    <property type="evidence" value="ECO:0007669"/>
    <property type="project" value="InterPro"/>
</dbReference>
<sequence length="252" mass="26797">MHSRLVRPLLLLCASFAMAGNAFADQVQVAVAANFTAPMQAIASAFEKDTGHSVQASYGATGQFYAQISNGAPFEVFLSADDSTPAKLEQEGLSVKGSRFTYTIGTLVLWSPKQGFVDDQGAVLKKGEFKHLSIANPKAAPYGLAATQTLAKLGLSDALKGKIVEGQNITQALQFVSTGNAELGFVALSQVYKDGQITSGSAWMVPETMYEPIRQDALILKKGEANPAAKALVEYLRGPKAAEIIKAYGYKL</sequence>
<feature type="binding site" evidence="7">
    <location>
        <position position="61"/>
    </location>
    <ligand>
        <name>molybdate</name>
        <dbReference type="ChEBI" id="CHEBI:36264"/>
    </ligand>
</feature>
<evidence type="ECO:0000256" key="2">
    <source>
        <dbReference type="ARBA" id="ARBA00022505"/>
    </source>
</evidence>
<keyword evidence="5" id="KW-0826">Tungsten</keyword>
<evidence type="ECO:0000256" key="1">
    <source>
        <dbReference type="ARBA" id="ARBA00009175"/>
    </source>
</evidence>
<feature type="signal peptide" evidence="8">
    <location>
        <begin position="1"/>
        <end position="24"/>
    </location>
</feature>
<comment type="similarity">
    <text evidence="1">Belongs to the bacterial solute-binding protein ModA family.</text>
</comment>
<dbReference type="SUPFAM" id="SSF53850">
    <property type="entry name" value="Periplasmic binding protein-like II"/>
    <property type="match status" value="1"/>
</dbReference>
<organism evidence="9 10">
    <name type="scientific">Pseudomonas straminea</name>
    <dbReference type="NCBI Taxonomy" id="47882"/>
    <lineage>
        <taxon>Bacteria</taxon>
        <taxon>Pseudomonadati</taxon>
        <taxon>Pseudomonadota</taxon>
        <taxon>Gammaproteobacteria</taxon>
        <taxon>Pseudomonadales</taxon>
        <taxon>Pseudomonadaceae</taxon>
        <taxon>Phytopseudomonas</taxon>
    </lineage>
</organism>
<dbReference type="GO" id="GO:1901359">
    <property type="term" value="F:tungstate binding"/>
    <property type="evidence" value="ECO:0007669"/>
    <property type="project" value="UniProtKB-ARBA"/>
</dbReference>
<evidence type="ECO:0000256" key="7">
    <source>
        <dbReference type="PIRSR" id="PIRSR004846-1"/>
    </source>
</evidence>
<dbReference type="GO" id="GO:0015689">
    <property type="term" value="P:molybdate ion transport"/>
    <property type="evidence" value="ECO:0007669"/>
    <property type="project" value="InterPro"/>
</dbReference>
<dbReference type="InterPro" id="IPR050682">
    <property type="entry name" value="ModA/WtpA"/>
</dbReference>
<dbReference type="EMBL" id="FOMO01000015">
    <property type="protein sequence ID" value="SFE31741.1"/>
    <property type="molecule type" value="Genomic_DNA"/>
</dbReference>
<dbReference type="Gene3D" id="3.40.190.10">
    <property type="entry name" value="Periplasmic binding protein-like II"/>
    <property type="match status" value="2"/>
</dbReference>